<evidence type="ECO:0000256" key="4">
    <source>
        <dbReference type="ARBA" id="ARBA00022989"/>
    </source>
</evidence>
<comment type="subcellular location">
    <subcellularLocation>
        <location evidence="1">Cell membrane</location>
        <topology evidence="1">Multi-pass membrane protein</topology>
    </subcellularLocation>
</comment>
<feature type="transmembrane region" description="Helical" evidence="6">
    <location>
        <begin position="325"/>
        <end position="344"/>
    </location>
</feature>
<dbReference type="GO" id="GO:0022857">
    <property type="term" value="F:transmembrane transporter activity"/>
    <property type="evidence" value="ECO:0007669"/>
    <property type="project" value="InterPro"/>
</dbReference>
<evidence type="ECO:0000256" key="2">
    <source>
        <dbReference type="ARBA" id="ARBA00022475"/>
    </source>
</evidence>
<feature type="transmembrane region" description="Helical" evidence="6">
    <location>
        <begin position="115"/>
        <end position="139"/>
    </location>
</feature>
<dbReference type="Proteomes" id="UP000183203">
    <property type="component" value="Unassembled WGS sequence"/>
</dbReference>
<protein>
    <submittedName>
        <fullName evidence="7">Monosaccharide ABC transporter membrane protein, CUT2 family (TC 3.A.1.2.-)</fullName>
    </submittedName>
</protein>
<sequence>MSATVSPPSPSHGTEVPVRGLAISRMWGRSQSAIPTLAAVILLVAMLVYAELAYGRVFHAGTMSSLLVSFAPTIILAVGMTIVILSGGIDLSVGAVVAFTSVSGVMLMNIGVNGWLAVVLMIVFGALFGLVSGVLIQYFNVQPFIATLAMMFLARGLASILSTVPVQAPEDAPILALATDWKLYDGPKTNDLVLTPGFFVAVLVVVGAFVLLHRTRTGRTVYGIGGAENSAQLMGLPVARTRVFIYVLSGALAGLAAVVYTAEVGGKAQNVTGIGWELDAIAAVVIGGTLLTGGAGYVLGSVVGSLVLAALAMIITKDGGIRPEYLTIITGGILLAFVLLQRVLTARRRK</sequence>
<dbReference type="EMBL" id="FMYG01000003">
    <property type="protein sequence ID" value="SDC10917.1"/>
    <property type="molecule type" value="Genomic_DNA"/>
</dbReference>
<keyword evidence="5 6" id="KW-0472">Membrane</keyword>
<dbReference type="STRING" id="993073.AS029_06940"/>
<keyword evidence="4 6" id="KW-1133">Transmembrane helix</keyword>
<name>A0A1G6IWQ6_9MICO</name>
<evidence type="ECO:0000256" key="1">
    <source>
        <dbReference type="ARBA" id="ARBA00004651"/>
    </source>
</evidence>
<dbReference type="PANTHER" id="PTHR32196">
    <property type="entry name" value="ABC TRANSPORTER PERMEASE PROTEIN YPHD-RELATED-RELATED"/>
    <property type="match status" value="1"/>
</dbReference>
<keyword evidence="3 6" id="KW-0812">Transmembrane</keyword>
<dbReference type="RefSeq" id="WP_058231856.1">
    <property type="nucleotide sequence ID" value="NZ_FMYG01000003.1"/>
</dbReference>
<feature type="transmembrane region" description="Helical" evidence="6">
    <location>
        <begin position="243"/>
        <end position="260"/>
    </location>
</feature>
<feature type="transmembrane region" description="Helical" evidence="6">
    <location>
        <begin position="280"/>
        <end position="313"/>
    </location>
</feature>
<dbReference type="AlphaFoldDB" id="A0A1G6IWQ6"/>
<reference evidence="7 8" key="1">
    <citation type="submission" date="2016-09" db="EMBL/GenBank/DDBJ databases">
        <authorList>
            <person name="Capua I."/>
            <person name="De Benedictis P."/>
            <person name="Joannis T."/>
            <person name="Lombin L.H."/>
            <person name="Cattoli G."/>
        </authorList>
    </citation>
    <scope>NUCLEOTIDE SEQUENCE [LARGE SCALE GENOMIC DNA]</scope>
    <source>
        <strain evidence="7 8">NIO-1002</strain>
    </source>
</reference>
<dbReference type="OrthoDB" id="9808136at2"/>
<dbReference type="GO" id="GO:0005886">
    <property type="term" value="C:plasma membrane"/>
    <property type="evidence" value="ECO:0007669"/>
    <property type="project" value="UniProtKB-SubCell"/>
</dbReference>
<evidence type="ECO:0000313" key="7">
    <source>
        <dbReference type="EMBL" id="SDC10917.1"/>
    </source>
</evidence>
<dbReference type="Pfam" id="PF02653">
    <property type="entry name" value="BPD_transp_2"/>
    <property type="match status" value="1"/>
</dbReference>
<proteinExistence type="predicted"/>
<organism evidence="7 8">
    <name type="scientific">Microbacterium enclense</name>
    <dbReference type="NCBI Taxonomy" id="993073"/>
    <lineage>
        <taxon>Bacteria</taxon>
        <taxon>Bacillati</taxon>
        <taxon>Actinomycetota</taxon>
        <taxon>Actinomycetes</taxon>
        <taxon>Micrococcales</taxon>
        <taxon>Microbacteriaceae</taxon>
        <taxon>Microbacterium</taxon>
    </lineage>
</organism>
<dbReference type="PANTHER" id="PTHR32196:SF63">
    <property type="entry name" value="INNER MEMBRANE ABC TRANSPORTER PERMEASE PROTEIN YJFF"/>
    <property type="match status" value="1"/>
</dbReference>
<accession>A0A1G6IWQ6</accession>
<feature type="transmembrane region" description="Helical" evidence="6">
    <location>
        <begin position="192"/>
        <end position="212"/>
    </location>
</feature>
<keyword evidence="2" id="KW-1003">Cell membrane</keyword>
<evidence type="ECO:0000256" key="6">
    <source>
        <dbReference type="SAM" id="Phobius"/>
    </source>
</evidence>
<gene>
    <name evidence="7" type="ORF">SAMN05216418_1643</name>
</gene>
<evidence type="ECO:0000256" key="5">
    <source>
        <dbReference type="ARBA" id="ARBA00023136"/>
    </source>
</evidence>
<dbReference type="CDD" id="cd06579">
    <property type="entry name" value="TM_PBP1_transp_AraH_like"/>
    <property type="match status" value="1"/>
</dbReference>
<evidence type="ECO:0000256" key="3">
    <source>
        <dbReference type="ARBA" id="ARBA00022692"/>
    </source>
</evidence>
<feature type="transmembrane region" description="Helical" evidence="6">
    <location>
        <begin position="66"/>
        <end position="85"/>
    </location>
</feature>
<evidence type="ECO:0000313" key="8">
    <source>
        <dbReference type="Proteomes" id="UP000183203"/>
    </source>
</evidence>
<dbReference type="InterPro" id="IPR001851">
    <property type="entry name" value="ABC_transp_permease"/>
</dbReference>
<feature type="transmembrane region" description="Helical" evidence="6">
    <location>
        <begin position="33"/>
        <end position="54"/>
    </location>
</feature>